<sequence length="425" mass="47781">MKLILHGSCVCLFMLVGSCRQPTSAVPIYTQDINHYWEAYDKIIATDDSLAKREYLQTLFLDRATPGLDKLREVRNYTAEEYLANIEAYPKFWASIRENTLRAPELADRIEAGVRDLKRLYPCPKPASIYFGVGAFRTGGTAVDSFVLIGSESTLADSNVVTTEFPKDVRPAREAYFATNPIDNAYTLFVHEFVHTQQEPIPDNLPGRCLYEGVAEFVSCTATGAEPYASVLFGQAHADSVWSVFETEMFSETNTSKWLWSNAPNVFGQRDLGYYVGYAISQRHYERAADKKVAVRELIEMDYTDSDAVDAIIDGSGFLSEPIAQLRANYTADRPIVTSLVRDKNTFTVQFSEPMDIRYRNFNYGPGGESTSIWIDSVVGFQEDKLTFTFITEDLPPGVLREVYLGPGFRDVSGISLQPYLIQVE</sequence>
<gene>
    <name evidence="1" type="ORF">GGR27_001981</name>
</gene>
<comment type="caution">
    <text evidence="1">The sequence shown here is derived from an EMBL/GenBank/DDBJ whole genome shotgun (WGS) entry which is preliminary data.</text>
</comment>
<evidence type="ECO:0008006" key="3">
    <source>
        <dbReference type="Google" id="ProtNLM"/>
    </source>
</evidence>
<evidence type="ECO:0000313" key="1">
    <source>
        <dbReference type="EMBL" id="NJC26482.1"/>
    </source>
</evidence>
<keyword evidence="2" id="KW-1185">Reference proteome</keyword>
<dbReference type="PROSITE" id="PS51257">
    <property type="entry name" value="PROKAR_LIPOPROTEIN"/>
    <property type="match status" value="1"/>
</dbReference>
<name>A0ABX0XBA2_9BACT</name>
<evidence type="ECO:0000313" key="2">
    <source>
        <dbReference type="Proteomes" id="UP000770785"/>
    </source>
</evidence>
<dbReference type="EMBL" id="JAATJH010000002">
    <property type="protein sequence ID" value="NJC26482.1"/>
    <property type="molecule type" value="Genomic_DNA"/>
</dbReference>
<reference evidence="1 2" key="1">
    <citation type="submission" date="2020-03" db="EMBL/GenBank/DDBJ databases">
        <title>Genomic Encyclopedia of Type Strains, Phase IV (KMG-IV): sequencing the most valuable type-strain genomes for metagenomic binning, comparative biology and taxonomic classification.</title>
        <authorList>
            <person name="Goeker M."/>
        </authorList>
    </citation>
    <scope>NUCLEOTIDE SEQUENCE [LARGE SCALE GENOMIC DNA]</scope>
    <source>
        <strain evidence="1 2">DSM 105096</strain>
    </source>
</reference>
<dbReference type="Proteomes" id="UP000770785">
    <property type="component" value="Unassembled WGS sequence"/>
</dbReference>
<organism evidence="1 2">
    <name type="scientific">Neolewinella antarctica</name>
    <dbReference type="NCBI Taxonomy" id="442734"/>
    <lineage>
        <taxon>Bacteria</taxon>
        <taxon>Pseudomonadati</taxon>
        <taxon>Bacteroidota</taxon>
        <taxon>Saprospiria</taxon>
        <taxon>Saprospirales</taxon>
        <taxon>Lewinellaceae</taxon>
        <taxon>Neolewinella</taxon>
    </lineage>
</organism>
<accession>A0ABX0XBA2</accession>
<protein>
    <recommendedName>
        <fullName evidence="3">DUF2268 domain-containing protein</fullName>
    </recommendedName>
</protein>
<dbReference type="RefSeq" id="WP_168037220.1">
    <property type="nucleotide sequence ID" value="NZ_JAATJH010000002.1"/>
</dbReference>
<proteinExistence type="predicted"/>